<feature type="region of interest" description="Disordered" evidence="7">
    <location>
        <begin position="900"/>
        <end position="919"/>
    </location>
</feature>
<dbReference type="AlphaFoldDB" id="A0A8J6C4Q2"/>
<feature type="compositionally biased region" description="Basic and acidic residues" evidence="7">
    <location>
        <begin position="670"/>
        <end position="680"/>
    </location>
</feature>
<keyword evidence="4" id="KW-0238">DNA-binding</keyword>
<feature type="compositionally biased region" description="Basic residues" evidence="7">
    <location>
        <begin position="906"/>
        <end position="919"/>
    </location>
</feature>
<keyword evidence="10" id="KW-1185">Reference proteome</keyword>
<accession>A0A8J6C4Q2</accession>
<evidence type="ECO:0000256" key="2">
    <source>
        <dbReference type="ARBA" id="ARBA00007163"/>
    </source>
</evidence>
<feature type="compositionally biased region" description="Basic and acidic residues" evidence="7">
    <location>
        <begin position="432"/>
        <end position="442"/>
    </location>
</feature>
<protein>
    <recommendedName>
        <fullName evidence="8">BZIP domain-containing protein</fullName>
    </recommendedName>
</protein>
<dbReference type="PANTHER" id="PTHR47416:SF8">
    <property type="entry name" value="BASIC-LEUCINE ZIPPER TRANSCRIPTION FACTOR E-RELATED"/>
    <property type="match status" value="1"/>
</dbReference>
<dbReference type="Proteomes" id="UP000751190">
    <property type="component" value="Unassembled WGS sequence"/>
</dbReference>
<keyword evidence="6" id="KW-0539">Nucleus</keyword>
<feature type="compositionally biased region" description="Low complexity" evidence="7">
    <location>
        <begin position="503"/>
        <end position="520"/>
    </location>
</feature>
<dbReference type="GO" id="GO:0005634">
    <property type="term" value="C:nucleus"/>
    <property type="evidence" value="ECO:0007669"/>
    <property type="project" value="UniProtKB-SubCell"/>
</dbReference>
<feature type="region of interest" description="Disordered" evidence="7">
    <location>
        <begin position="773"/>
        <end position="829"/>
    </location>
</feature>
<gene>
    <name evidence="9" type="ORF">KFE25_013936</name>
</gene>
<evidence type="ECO:0000256" key="1">
    <source>
        <dbReference type="ARBA" id="ARBA00004123"/>
    </source>
</evidence>
<dbReference type="CDD" id="cd14704">
    <property type="entry name" value="bZIP_HY5-like"/>
    <property type="match status" value="1"/>
</dbReference>
<dbReference type="InterPro" id="IPR046347">
    <property type="entry name" value="bZIP_sf"/>
</dbReference>
<feature type="compositionally biased region" description="Gly residues" evidence="7">
    <location>
        <begin position="806"/>
        <end position="818"/>
    </location>
</feature>
<feature type="compositionally biased region" description="Low complexity" evidence="7">
    <location>
        <begin position="9"/>
        <end position="20"/>
    </location>
</feature>
<evidence type="ECO:0000259" key="8">
    <source>
        <dbReference type="PROSITE" id="PS50217"/>
    </source>
</evidence>
<feature type="region of interest" description="Disordered" evidence="7">
    <location>
        <begin position="1"/>
        <end position="33"/>
    </location>
</feature>
<dbReference type="Pfam" id="PF00170">
    <property type="entry name" value="bZIP_1"/>
    <property type="match status" value="1"/>
</dbReference>
<feature type="region of interest" description="Disordered" evidence="7">
    <location>
        <begin position="615"/>
        <end position="643"/>
    </location>
</feature>
<evidence type="ECO:0000256" key="6">
    <source>
        <dbReference type="ARBA" id="ARBA00023242"/>
    </source>
</evidence>
<comment type="subcellular location">
    <subcellularLocation>
        <location evidence="1">Nucleus</location>
    </subcellularLocation>
</comment>
<dbReference type="SUPFAM" id="SSF57959">
    <property type="entry name" value="Leucine zipper domain"/>
    <property type="match status" value="1"/>
</dbReference>
<proteinExistence type="inferred from homology"/>
<evidence type="ECO:0000256" key="4">
    <source>
        <dbReference type="ARBA" id="ARBA00023125"/>
    </source>
</evidence>
<name>A0A8J6C4Q2_DIALT</name>
<organism evidence="9 10">
    <name type="scientific">Diacronema lutheri</name>
    <name type="common">Unicellular marine alga</name>
    <name type="synonym">Monochrysis lutheri</name>
    <dbReference type="NCBI Taxonomy" id="2081491"/>
    <lineage>
        <taxon>Eukaryota</taxon>
        <taxon>Haptista</taxon>
        <taxon>Haptophyta</taxon>
        <taxon>Pavlovophyceae</taxon>
        <taxon>Pavlovales</taxon>
        <taxon>Pavlovaceae</taxon>
        <taxon>Diacronema</taxon>
    </lineage>
</organism>
<dbReference type="SMART" id="SM00338">
    <property type="entry name" value="BRLZ"/>
    <property type="match status" value="1"/>
</dbReference>
<dbReference type="InterPro" id="IPR004827">
    <property type="entry name" value="bZIP"/>
</dbReference>
<sequence length="1144" mass="117058">MVAATKQPGAAGLSAGAAAGTKRKHTRTAAAAEPLAAAPAAALASLEDAMTAYFLEANTTDELGASLNTALTSHKPLANPPEPSADGGAPRSAECTLEPALDAEQLFSIDADLHAVAAAIVGTSEAGSGTTSPYHSATHAAYAPCRNSPAAVAPLAATSEPLSAGSPACGHARAEDDMALSSLDLWHVLDAFDGATGELGESVEPVPLGAALAPAECAGAARRAPGARVQGGAKSAGGAGARKRTGSAARASGATIAGVSPSAAPLESKAAAAVAAGMPPSVALGASSDGQQLEGGVCRVAGAPDDSDADGDGDGDDSGAGGSAHGGDLDERKQKRMRRNRESAMRSRHRRKAYIEELEAQVAQLRAQVARLASEGSTLRDECALLRQRGATGVCTEPHADAAGSHETASTEPRAQLPAGTDCAMRDVHDCSLSDSHSEQQHQHQHQSQQQQPQPQPQPLPQPQPQPLAQPPPPPQPAAARTLLASPSPSFRPEAAAPHSPLAPAVGAGGAAPACSGASVTMGTRGSSKRQSTAVAALAGCMLVCAASVLPGGGGPEPFRAPSPPPFASLWSSVARTPSAQDPGRSAAARRLLGLDESPSFALSHLWAELLKTTDEEQPTSAHGAGNGTNRADDQPRGEAVVAPDGAPITPFATAARGALALVPSADDDVAPHAPDRAPREPAPAMTPPLGVSARTLAPRAGGSVIRLPPNASWGDAELIELAERQLVTLADRHGSRRAEPVLIEAALASMPAFASLDHVFCPKTYVVPRHAHSSGAHAAHERSGGGATGDSARARGGSRLPSTRVGGGDGGGDGSADGGTPAEGAVSSQLPSPLSLLIPWETLAHALPGAVGSLLPRTAAGSDPAAAPEGSYAQVSCIVTNVTHFAARPADARAAVHFASPSSPHGRRRPSGFHPHHRSLPAATSAAHTMYGRSTYISPTPAGFVASAEFYDFAPMSCVCLQCLVSEDQRKRTYAHVYENRVEVNIPFAPFACLTRELCIQDCIRVAYFDKAPARSGLAPPPFCCIPFTCCGPPVIYVNTPKCCCLDMKTCFGQQIMSAPCNLFNLKSLICCGAPCYTCCALPIIPAVSNGDKFLSAMKYAVTQYARRVDLPETQVAIFQEVEDNIFDFGKAKGLQELKMSRQ</sequence>
<comment type="similarity">
    <text evidence="2">Belongs to the bZIP family.</text>
</comment>
<dbReference type="PANTHER" id="PTHR47416">
    <property type="entry name" value="BASIC-LEUCINE ZIPPER TRANSCRIPTION FACTOR F-RELATED"/>
    <property type="match status" value="1"/>
</dbReference>
<reference evidence="9" key="1">
    <citation type="submission" date="2021-05" db="EMBL/GenBank/DDBJ databases">
        <title>The genome of the haptophyte Pavlova lutheri (Diacronema luteri, Pavlovales) - a model for lipid biosynthesis in eukaryotic algae.</title>
        <authorList>
            <person name="Hulatt C.J."/>
            <person name="Posewitz M.C."/>
        </authorList>
    </citation>
    <scope>NUCLEOTIDE SEQUENCE</scope>
    <source>
        <strain evidence="9">NIVA-4/92</strain>
    </source>
</reference>
<feature type="region of interest" description="Disordered" evidence="7">
    <location>
        <begin position="432"/>
        <end position="525"/>
    </location>
</feature>
<keyword evidence="3" id="KW-0805">Transcription regulation</keyword>
<dbReference type="Gene3D" id="1.20.5.170">
    <property type="match status" value="1"/>
</dbReference>
<feature type="region of interest" description="Disordered" evidence="7">
    <location>
        <begin position="298"/>
        <end position="349"/>
    </location>
</feature>
<dbReference type="PROSITE" id="PS50217">
    <property type="entry name" value="BZIP"/>
    <property type="match status" value="1"/>
</dbReference>
<evidence type="ECO:0000256" key="5">
    <source>
        <dbReference type="ARBA" id="ARBA00023163"/>
    </source>
</evidence>
<keyword evidence="5" id="KW-0804">Transcription</keyword>
<dbReference type="GO" id="GO:0003700">
    <property type="term" value="F:DNA-binding transcription factor activity"/>
    <property type="evidence" value="ECO:0007669"/>
    <property type="project" value="InterPro"/>
</dbReference>
<feature type="region of interest" description="Disordered" evidence="7">
    <location>
        <begin position="224"/>
        <end position="247"/>
    </location>
</feature>
<evidence type="ECO:0000256" key="3">
    <source>
        <dbReference type="ARBA" id="ARBA00023015"/>
    </source>
</evidence>
<feature type="domain" description="BZIP" evidence="8">
    <location>
        <begin position="330"/>
        <end position="388"/>
    </location>
</feature>
<feature type="compositionally biased region" description="Acidic residues" evidence="7">
    <location>
        <begin position="305"/>
        <end position="317"/>
    </location>
</feature>
<feature type="compositionally biased region" description="Pro residues" evidence="7">
    <location>
        <begin position="454"/>
        <end position="477"/>
    </location>
</feature>
<dbReference type="EMBL" id="JAGTXO010000023">
    <property type="protein sequence ID" value="KAG8461917.1"/>
    <property type="molecule type" value="Genomic_DNA"/>
</dbReference>
<evidence type="ECO:0000256" key="7">
    <source>
        <dbReference type="SAM" id="MobiDB-lite"/>
    </source>
</evidence>
<comment type="caution">
    <text evidence="9">The sequence shown here is derived from an EMBL/GenBank/DDBJ whole genome shotgun (WGS) entry which is preliminary data.</text>
</comment>
<feature type="region of interest" description="Disordered" evidence="7">
    <location>
        <begin position="667"/>
        <end position="691"/>
    </location>
</feature>
<feature type="compositionally biased region" description="Low complexity" evidence="7">
    <location>
        <begin position="224"/>
        <end position="233"/>
    </location>
</feature>
<dbReference type="OrthoDB" id="10636469at2759"/>
<dbReference type="GO" id="GO:0003677">
    <property type="term" value="F:DNA binding"/>
    <property type="evidence" value="ECO:0007669"/>
    <property type="project" value="UniProtKB-KW"/>
</dbReference>
<dbReference type="PROSITE" id="PS00036">
    <property type="entry name" value="BZIP_BASIC"/>
    <property type="match status" value="1"/>
</dbReference>
<evidence type="ECO:0000313" key="10">
    <source>
        <dbReference type="Proteomes" id="UP000751190"/>
    </source>
</evidence>
<feature type="region of interest" description="Disordered" evidence="7">
    <location>
        <begin position="72"/>
        <end position="93"/>
    </location>
</feature>
<evidence type="ECO:0000313" key="9">
    <source>
        <dbReference type="EMBL" id="KAG8461917.1"/>
    </source>
</evidence>